<evidence type="ECO:0000313" key="11">
    <source>
        <dbReference type="EMBL" id="TDN93650.1"/>
    </source>
</evidence>
<dbReference type="NCBIfam" id="TIGR01528">
    <property type="entry name" value="NMN_trans_PnuC"/>
    <property type="match status" value="1"/>
</dbReference>
<protein>
    <recommendedName>
        <fullName evidence="4">Nicotinamide riboside transporter PnuC</fullName>
    </recommendedName>
</protein>
<dbReference type="GO" id="GO:0005886">
    <property type="term" value="C:plasma membrane"/>
    <property type="evidence" value="ECO:0007669"/>
    <property type="project" value="UniProtKB-SubCell"/>
</dbReference>
<feature type="transmembrane region" description="Helical" evidence="10">
    <location>
        <begin position="111"/>
        <end position="133"/>
    </location>
</feature>
<evidence type="ECO:0000256" key="10">
    <source>
        <dbReference type="SAM" id="Phobius"/>
    </source>
</evidence>
<evidence type="ECO:0000256" key="5">
    <source>
        <dbReference type="ARBA" id="ARBA00022448"/>
    </source>
</evidence>
<evidence type="ECO:0000256" key="8">
    <source>
        <dbReference type="ARBA" id="ARBA00022989"/>
    </source>
</evidence>
<keyword evidence="7 10" id="KW-0812">Transmembrane</keyword>
<dbReference type="InterPro" id="IPR006419">
    <property type="entry name" value="NMN_transpt_PnuC"/>
</dbReference>
<keyword evidence="5" id="KW-0813">Transport</keyword>
<dbReference type="AlphaFoldDB" id="A0A4R6GH56"/>
<name>A0A4R6GH56_9BURK</name>
<dbReference type="PANTHER" id="PTHR36122:SF2">
    <property type="entry name" value="NICOTINAMIDE RIBOSIDE TRANSPORTER PNUC"/>
    <property type="match status" value="1"/>
</dbReference>
<evidence type="ECO:0000256" key="3">
    <source>
        <dbReference type="ARBA" id="ARBA00006669"/>
    </source>
</evidence>
<feature type="transmembrane region" description="Helical" evidence="10">
    <location>
        <begin position="187"/>
        <end position="204"/>
    </location>
</feature>
<comment type="subcellular location">
    <subcellularLocation>
        <location evidence="2">Cell membrane</location>
        <topology evidence="2">Multi-pass membrane protein</topology>
    </subcellularLocation>
</comment>
<evidence type="ECO:0000256" key="4">
    <source>
        <dbReference type="ARBA" id="ARBA00017522"/>
    </source>
</evidence>
<dbReference type="Pfam" id="PF04973">
    <property type="entry name" value="NMN_transporter"/>
    <property type="match status" value="1"/>
</dbReference>
<dbReference type="EMBL" id="SNWF01000004">
    <property type="protein sequence ID" value="TDN93650.1"/>
    <property type="molecule type" value="Genomic_DNA"/>
</dbReference>
<evidence type="ECO:0000256" key="2">
    <source>
        <dbReference type="ARBA" id="ARBA00004651"/>
    </source>
</evidence>
<keyword evidence="9 10" id="KW-0472">Membrane</keyword>
<evidence type="ECO:0000313" key="12">
    <source>
        <dbReference type="Proteomes" id="UP000294737"/>
    </source>
</evidence>
<feature type="transmembrane region" description="Helical" evidence="10">
    <location>
        <begin position="71"/>
        <end position="90"/>
    </location>
</feature>
<feature type="transmembrane region" description="Helical" evidence="10">
    <location>
        <begin position="20"/>
        <end position="43"/>
    </location>
</feature>
<evidence type="ECO:0000256" key="6">
    <source>
        <dbReference type="ARBA" id="ARBA00022475"/>
    </source>
</evidence>
<feature type="transmembrane region" description="Helical" evidence="10">
    <location>
        <begin position="50"/>
        <end position="65"/>
    </location>
</feature>
<dbReference type="Proteomes" id="UP000294737">
    <property type="component" value="Unassembled WGS sequence"/>
</dbReference>
<sequence>MCRLTFNLDLQFCMNDSFSLFNLIDTSPLEILSFALAIAMVLLNIRQSPWAWLFAITSAGLYAIVFCEAKIYGDMALQFVFVAISVWGWYQWLFGGSNRQGVTVSRLNARAWAMVALTWALAYAIVATILRTLTDTDVPHIDAFLTAGSLVAQYLLTRKMLENWHLWIIIDLLYIGLYLHKNLYLTAVLYGLFAILAFVGLLAWKKSLTAKEPIA</sequence>
<keyword evidence="12" id="KW-1185">Reference proteome</keyword>
<gene>
    <name evidence="11" type="ORF">EV677_0180</name>
</gene>
<comment type="function">
    <text evidence="1">Required for nicotinamide riboside transport across the inner membrane.</text>
</comment>
<organism evidence="11 12">
    <name type="scientific">Herminiimonas fonticola</name>
    <dbReference type="NCBI Taxonomy" id="303380"/>
    <lineage>
        <taxon>Bacteria</taxon>
        <taxon>Pseudomonadati</taxon>
        <taxon>Pseudomonadota</taxon>
        <taxon>Betaproteobacteria</taxon>
        <taxon>Burkholderiales</taxon>
        <taxon>Oxalobacteraceae</taxon>
        <taxon>Herminiimonas</taxon>
    </lineage>
</organism>
<comment type="similarity">
    <text evidence="3">Belongs to the nicotinamide ribonucleoside (NR) uptake permease (TC 4.B.1) family.</text>
</comment>
<dbReference type="PANTHER" id="PTHR36122">
    <property type="entry name" value="NICOTINAMIDE RIBOSIDE TRANSPORTER PNUC"/>
    <property type="match status" value="1"/>
</dbReference>
<reference evidence="11 12" key="1">
    <citation type="submission" date="2019-03" db="EMBL/GenBank/DDBJ databases">
        <title>Genomic Encyclopedia of Type Strains, Phase IV (KMG-IV): sequencing the most valuable type-strain genomes for metagenomic binning, comparative biology and taxonomic classification.</title>
        <authorList>
            <person name="Goeker M."/>
        </authorList>
    </citation>
    <scope>NUCLEOTIDE SEQUENCE [LARGE SCALE GENOMIC DNA]</scope>
    <source>
        <strain evidence="11 12">DSM 18555</strain>
    </source>
</reference>
<comment type="caution">
    <text evidence="11">The sequence shown here is derived from an EMBL/GenBank/DDBJ whole genome shotgun (WGS) entry which is preliminary data.</text>
</comment>
<dbReference type="GO" id="GO:0034257">
    <property type="term" value="F:nicotinamide riboside transmembrane transporter activity"/>
    <property type="evidence" value="ECO:0007669"/>
    <property type="project" value="InterPro"/>
</dbReference>
<proteinExistence type="inferred from homology"/>
<accession>A0A4R6GH56</accession>
<keyword evidence="8 10" id="KW-1133">Transmembrane helix</keyword>
<keyword evidence="6" id="KW-1003">Cell membrane</keyword>
<evidence type="ECO:0000256" key="7">
    <source>
        <dbReference type="ARBA" id="ARBA00022692"/>
    </source>
</evidence>
<evidence type="ECO:0000256" key="1">
    <source>
        <dbReference type="ARBA" id="ARBA00002672"/>
    </source>
</evidence>
<evidence type="ECO:0000256" key="9">
    <source>
        <dbReference type="ARBA" id="ARBA00023136"/>
    </source>
</evidence>